<gene>
    <name evidence="2" type="ORF">CROQUDRAFT_97628</name>
</gene>
<dbReference type="Proteomes" id="UP000886653">
    <property type="component" value="Unassembled WGS sequence"/>
</dbReference>
<reference evidence="2" key="1">
    <citation type="submission" date="2013-11" db="EMBL/GenBank/DDBJ databases">
        <title>Genome sequence of the fusiform rust pathogen reveals effectors for host alternation and coevolution with pine.</title>
        <authorList>
            <consortium name="DOE Joint Genome Institute"/>
            <person name="Smith K."/>
            <person name="Pendleton A."/>
            <person name="Kubisiak T."/>
            <person name="Anderson C."/>
            <person name="Salamov A."/>
            <person name="Aerts A."/>
            <person name="Riley R."/>
            <person name="Clum A."/>
            <person name="Lindquist E."/>
            <person name="Ence D."/>
            <person name="Campbell M."/>
            <person name="Kronenberg Z."/>
            <person name="Feau N."/>
            <person name="Dhillon B."/>
            <person name="Hamelin R."/>
            <person name="Burleigh J."/>
            <person name="Smith J."/>
            <person name="Yandell M."/>
            <person name="Nelson C."/>
            <person name="Grigoriev I."/>
            <person name="Davis J."/>
        </authorList>
    </citation>
    <scope>NUCLEOTIDE SEQUENCE</scope>
    <source>
        <strain evidence="2">G11</strain>
    </source>
</reference>
<accession>A0A9P6NE36</accession>
<organism evidence="2 3">
    <name type="scientific">Cronartium quercuum f. sp. fusiforme G11</name>
    <dbReference type="NCBI Taxonomy" id="708437"/>
    <lineage>
        <taxon>Eukaryota</taxon>
        <taxon>Fungi</taxon>
        <taxon>Dikarya</taxon>
        <taxon>Basidiomycota</taxon>
        <taxon>Pucciniomycotina</taxon>
        <taxon>Pucciniomycetes</taxon>
        <taxon>Pucciniales</taxon>
        <taxon>Coleosporiaceae</taxon>
        <taxon>Cronartium</taxon>
    </lineage>
</organism>
<keyword evidence="3" id="KW-1185">Reference proteome</keyword>
<evidence type="ECO:0000313" key="3">
    <source>
        <dbReference type="Proteomes" id="UP000886653"/>
    </source>
</evidence>
<name>A0A9P6NE36_9BASI</name>
<evidence type="ECO:0000256" key="1">
    <source>
        <dbReference type="SAM" id="MobiDB-lite"/>
    </source>
</evidence>
<dbReference type="EMBL" id="MU167351">
    <property type="protein sequence ID" value="KAG0142338.1"/>
    <property type="molecule type" value="Genomic_DNA"/>
</dbReference>
<dbReference type="AlphaFoldDB" id="A0A9P6NE36"/>
<evidence type="ECO:0000313" key="2">
    <source>
        <dbReference type="EMBL" id="KAG0142338.1"/>
    </source>
</evidence>
<protein>
    <submittedName>
        <fullName evidence="2">Uncharacterized protein</fullName>
    </submittedName>
</protein>
<proteinExistence type="predicted"/>
<comment type="caution">
    <text evidence="2">The sequence shown here is derived from an EMBL/GenBank/DDBJ whole genome shotgun (WGS) entry which is preliminary data.</text>
</comment>
<sequence length="186" mass="20629">MADVTIYLTLCNSSGGGALPSSLVSPDPEKPRPGNHCVDQKDPRGSERNIHSYHQKDYALSISGVRSAAATASSACHTHILTYFPRITVTTRQDLNTERVQNFCLFHNGDLLSLTVESPSNGHRPLMGLVALILCHSVCHRLLVGNRITHHSPHRSRSSKFIIIKQEEELIECDKNAEKEAQILHF</sequence>
<feature type="region of interest" description="Disordered" evidence="1">
    <location>
        <begin position="19"/>
        <end position="48"/>
    </location>
</feature>
<feature type="compositionally biased region" description="Basic and acidic residues" evidence="1">
    <location>
        <begin position="27"/>
        <end position="48"/>
    </location>
</feature>